<dbReference type="InterPro" id="IPR014833">
    <property type="entry name" value="TnsA_N"/>
</dbReference>
<gene>
    <name evidence="3" type="ORF">AB8998_30845</name>
</gene>
<dbReference type="GO" id="GO:0004519">
    <property type="term" value="F:endonuclease activity"/>
    <property type="evidence" value="ECO:0007669"/>
    <property type="project" value="UniProtKB-KW"/>
</dbReference>
<dbReference type="Proteomes" id="UP001564760">
    <property type="component" value="Unassembled WGS sequence"/>
</dbReference>
<keyword evidence="4" id="KW-1185">Reference proteome</keyword>
<dbReference type="Pfam" id="PF08722">
    <property type="entry name" value="Tn7_TnsA-like_N"/>
    <property type="match status" value="1"/>
</dbReference>
<dbReference type="SUPFAM" id="SSF88659">
    <property type="entry name" value="Sigma3 and sigma4 domains of RNA polymerase sigma factors"/>
    <property type="match status" value="1"/>
</dbReference>
<dbReference type="InterPro" id="IPR013324">
    <property type="entry name" value="RNA_pol_sigma_r3/r4-like"/>
</dbReference>
<evidence type="ECO:0000313" key="4">
    <source>
        <dbReference type="Proteomes" id="UP001564760"/>
    </source>
</evidence>
<reference evidence="3 4" key="1">
    <citation type="submission" date="2024-08" db="EMBL/GenBank/DDBJ databases">
        <title>Mycobacterium servetensis sp. nov., a novel rapid-growing mycobacterial species recovered from a human patient in Zaragoza, Spain.</title>
        <authorList>
            <person name="Tristancho-Baro A.I."/>
            <person name="Buenestado-Serrano S."/>
            <person name="Garcia De Viedma D."/>
            <person name="Milagro-Beamonte A."/>
            <person name="Burillo N."/>
            <person name="Sanz S."/>
            <person name="Lopez-Calleja A.I."/>
            <person name="Penas-Utrilla D."/>
            <person name="Guardingo M."/>
            <person name="Garcia M.J."/>
            <person name="Vinuelas-Bayon J."/>
        </authorList>
    </citation>
    <scope>NUCLEOTIDE SEQUENCE [LARGE SCALE GENOMIC DNA]</scope>
    <source>
        <strain evidence="4">HUMS_12744610</strain>
    </source>
</reference>
<feature type="domain" description="RNA polymerase sigma-70 region 4" evidence="1">
    <location>
        <begin position="49"/>
        <end position="94"/>
    </location>
</feature>
<dbReference type="Gene3D" id="1.10.10.10">
    <property type="entry name" value="Winged helix-like DNA-binding domain superfamily/Winged helix DNA-binding domain"/>
    <property type="match status" value="1"/>
</dbReference>
<protein>
    <submittedName>
        <fullName evidence="3">TnsA endonuclease N-terminal domain-containing protein</fullName>
    </submittedName>
</protein>
<comment type="caution">
    <text evidence="3">The sequence shown here is derived from an EMBL/GenBank/DDBJ whole genome shotgun (WGS) entry which is preliminary data.</text>
</comment>
<dbReference type="InterPro" id="IPR000943">
    <property type="entry name" value="RNA_pol_sigma70"/>
</dbReference>
<keyword evidence="3" id="KW-0378">Hydrolase</keyword>
<dbReference type="PRINTS" id="PR00046">
    <property type="entry name" value="SIGMA70FCT"/>
</dbReference>
<proteinExistence type="predicted"/>
<name>A0ABV4C9A5_9MYCO</name>
<evidence type="ECO:0000259" key="2">
    <source>
        <dbReference type="Pfam" id="PF08722"/>
    </source>
</evidence>
<dbReference type="EMBL" id="JBGEDP010000003">
    <property type="protein sequence ID" value="MEY8019052.1"/>
    <property type="molecule type" value="Genomic_DNA"/>
</dbReference>
<accession>A0ABV4C9A5</accession>
<keyword evidence="3" id="KW-0255">Endonuclease</keyword>
<dbReference type="InterPro" id="IPR036388">
    <property type="entry name" value="WH-like_DNA-bd_sf"/>
</dbReference>
<dbReference type="InterPro" id="IPR007630">
    <property type="entry name" value="RNA_pol_sigma70_r4"/>
</dbReference>
<feature type="domain" description="TnsA endonuclease N-terminal" evidence="2">
    <location>
        <begin position="266"/>
        <end position="339"/>
    </location>
</feature>
<keyword evidence="3" id="KW-0540">Nuclease</keyword>
<dbReference type="Pfam" id="PF04545">
    <property type="entry name" value="Sigma70_r4"/>
    <property type="match status" value="1"/>
</dbReference>
<organism evidence="3 4">
    <name type="scientific">Mycobacterium servetii</name>
    <dbReference type="NCBI Taxonomy" id="3237418"/>
    <lineage>
        <taxon>Bacteria</taxon>
        <taxon>Bacillati</taxon>
        <taxon>Actinomycetota</taxon>
        <taxon>Actinomycetes</taxon>
        <taxon>Mycobacteriales</taxon>
        <taxon>Mycobacteriaceae</taxon>
        <taxon>Mycobacterium</taxon>
    </lineage>
</organism>
<evidence type="ECO:0000259" key="1">
    <source>
        <dbReference type="Pfam" id="PF04545"/>
    </source>
</evidence>
<evidence type="ECO:0000313" key="3">
    <source>
        <dbReference type="EMBL" id="MEY8019052.1"/>
    </source>
</evidence>
<dbReference type="RefSeq" id="WP_369742083.1">
    <property type="nucleotide sequence ID" value="NZ_JBGEDP010000003.1"/>
</dbReference>
<sequence length="434" mass="49397">MADPLPLSPPPLAHPSDVDQFCVWLDELAYDVAPVHDLVSSMLSRYSRDDREHDILTRRFGINDRDRATLQEIGHQHAISRERVRQLVDRSVMRVASRALTSVEGRAARDMLTERYGSTADIEPLVRRLTLEACATETGPLTKNFAVLKLRLAGHRVSDTNRLANEVRSRVARVRSRLRTLERIERNTAVADNYATSHLQRWLSHIEWPADTTQSHCPIPDRAVRQVDVDEEGHGATFLDKLGRDAAWDSRFEARLLRILNDSHLVATFQEQPVQVPYQWGGHTKSYYPDVVAQLHDGRTVLIEAKPIYEVAYAVNQDKFDAGRVFAHSRGWGWLVWTDRCSIPELRRRDVDPVLAERITAAVMAGGLDWSTMRCFKAQGLRLLDLITLTIVNRWRWECEPFRLTVTRSGTSVSHELGGSAIATPSLVRFRHVP</sequence>